<evidence type="ECO:0000256" key="4">
    <source>
        <dbReference type="RuleBase" id="RU363099"/>
    </source>
</evidence>
<dbReference type="EMBL" id="OX459118">
    <property type="protein sequence ID" value="CAI9091666.1"/>
    <property type="molecule type" value="Genomic_DNA"/>
</dbReference>
<evidence type="ECO:0000313" key="6">
    <source>
        <dbReference type="Proteomes" id="UP001161247"/>
    </source>
</evidence>
<dbReference type="GO" id="GO:0048046">
    <property type="term" value="C:apoplast"/>
    <property type="evidence" value="ECO:0007669"/>
    <property type="project" value="UniProtKB-SubCell"/>
</dbReference>
<comment type="function">
    <text evidence="4">Dirigent proteins impart stereoselectivity on the phenoxy radical-coupling reaction, yielding optically active lignans from two molecules of coniferyl alcohol in the biosynthesis of lignans, flavonolignans, and alkaloids and thus plays a central role in plant secondary metabolism.</text>
</comment>
<dbReference type="Pfam" id="PF03018">
    <property type="entry name" value="Dirigent"/>
    <property type="match status" value="1"/>
</dbReference>
<comment type="similarity">
    <text evidence="1 4">Belongs to the plant dirigent protein family.</text>
</comment>
<evidence type="ECO:0000256" key="3">
    <source>
        <dbReference type="ARBA" id="ARBA00022525"/>
    </source>
</evidence>
<keyword evidence="4" id="KW-0052">Apoplast</keyword>
<sequence length="189" mass="20973">MVRLMILMLLGAVIMTMVPLGVGIRDDQTREAVAKWFEKVGNEKPKLSRLHFYLQFNFTGNNASVVLVAQPNITSPTGFGEVYVFDGLLTKKPEVNSKAVGRAQGIFAYTSREENAFTEVANYVFTRGEYKGSTLQLIGYGTSEEQILEFSVVGGTGALRLARGTAFLGTLFIDADRETIEVDIFFFQY</sequence>
<comment type="subcellular location">
    <subcellularLocation>
        <location evidence="4">Secreted</location>
        <location evidence="4">Extracellular space</location>
        <location evidence="4">Apoplast</location>
    </subcellularLocation>
</comment>
<dbReference type="PANTHER" id="PTHR21495">
    <property type="entry name" value="NUCLEOPORIN-RELATED"/>
    <property type="match status" value="1"/>
</dbReference>
<accession>A0AAV1C827</accession>
<dbReference type="AlphaFoldDB" id="A0AAV1C827"/>
<evidence type="ECO:0000256" key="1">
    <source>
        <dbReference type="ARBA" id="ARBA00010746"/>
    </source>
</evidence>
<evidence type="ECO:0000313" key="5">
    <source>
        <dbReference type="EMBL" id="CAI9091666.1"/>
    </source>
</evidence>
<evidence type="ECO:0000256" key="2">
    <source>
        <dbReference type="ARBA" id="ARBA00011738"/>
    </source>
</evidence>
<keyword evidence="4" id="KW-0732">Signal</keyword>
<feature type="signal peptide" evidence="4">
    <location>
        <begin position="1"/>
        <end position="23"/>
    </location>
</feature>
<protein>
    <recommendedName>
        <fullName evidence="4">Dirigent protein</fullName>
    </recommendedName>
</protein>
<dbReference type="InterPro" id="IPR044859">
    <property type="entry name" value="Allene_oxi_cyc_Dirigent"/>
</dbReference>
<keyword evidence="3 4" id="KW-0964">Secreted</keyword>
<dbReference type="Proteomes" id="UP001161247">
    <property type="component" value="Chromosome 1"/>
</dbReference>
<gene>
    <name evidence="5" type="ORF">OLC1_LOCUS3541</name>
</gene>
<feature type="chain" id="PRO_5043103535" description="Dirigent protein" evidence="4">
    <location>
        <begin position="24"/>
        <end position="189"/>
    </location>
</feature>
<dbReference type="Gene3D" id="2.40.480.10">
    <property type="entry name" value="Allene oxide cyclase-like"/>
    <property type="match status" value="1"/>
</dbReference>
<proteinExistence type="inferred from homology"/>
<name>A0AAV1C827_OLDCO</name>
<reference evidence="5" key="1">
    <citation type="submission" date="2023-03" db="EMBL/GenBank/DDBJ databases">
        <authorList>
            <person name="Julca I."/>
        </authorList>
    </citation>
    <scope>NUCLEOTIDE SEQUENCE</scope>
</reference>
<dbReference type="GO" id="GO:0009699">
    <property type="term" value="P:phenylpropanoid biosynthetic process"/>
    <property type="evidence" value="ECO:0007669"/>
    <property type="project" value="UniProtKB-ARBA"/>
</dbReference>
<dbReference type="InterPro" id="IPR004265">
    <property type="entry name" value="Dirigent"/>
</dbReference>
<keyword evidence="6" id="KW-1185">Reference proteome</keyword>
<comment type="subunit">
    <text evidence="2 4">Homodimer.</text>
</comment>
<organism evidence="5 6">
    <name type="scientific">Oldenlandia corymbosa var. corymbosa</name>
    <dbReference type="NCBI Taxonomy" id="529605"/>
    <lineage>
        <taxon>Eukaryota</taxon>
        <taxon>Viridiplantae</taxon>
        <taxon>Streptophyta</taxon>
        <taxon>Embryophyta</taxon>
        <taxon>Tracheophyta</taxon>
        <taxon>Spermatophyta</taxon>
        <taxon>Magnoliopsida</taxon>
        <taxon>eudicotyledons</taxon>
        <taxon>Gunneridae</taxon>
        <taxon>Pentapetalae</taxon>
        <taxon>asterids</taxon>
        <taxon>lamiids</taxon>
        <taxon>Gentianales</taxon>
        <taxon>Rubiaceae</taxon>
        <taxon>Rubioideae</taxon>
        <taxon>Spermacoceae</taxon>
        <taxon>Hedyotis-Oldenlandia complex</taxon>
        <taxon>Oldenlandia</taxon>
    </lineage>
</organism>